<feature type="signal peptide" evidence="8">
    <location>
        <begin position="1"/>
        <end position="26"/>
    </location>
</feature>
<evidence type="ECO:0000256" key="5">
    <source>
        <dbReference type="ARBA" id="ARBA00022984"/>
    </source>
</evidence>
<dbReference type="InterPro" id="IPR036365">
    <property type="entry name" value="PGBD-like_sf"/>
</dbReference>
<dbReference type="NCBIfam" id="NF004785">
    <property type="entry name" value="PRK06132.1-2"/>
    <property type="match status" value="1"/>
</dbReference>
<dbReference type="PROSITE" id="PS52029">
    <property type="entry name" value="LD_TPASE"/>
    <property type="match status" value="1"/>
</dbReference>
<dbReference type="CDD" id="cd16913">
    <property type="entry name" value="YkuD_like"/>
    <property type="match status" value="1"/>
</dbReference>
<keyword evidence="3" id="KW-0808">Transferase</keyword>
<evidence type="ECO:0000256" key="2">
    <source>
        <dbReference type="ARBA" id="ARBA00005992"/>
    </source>
</evidence>
<keyword evidence="11" id="KW-1185">Reference proteome</keyword>
<dbReference type="PIRSF" id="PIRSF029342">
    <property type="entry name" value="UCP029342_ErfK/YbiS/YcfS/YnhG"/>
    <property type="match status" value="1"/>
</dbReference>
<dbReference type="InterPro" id="IPR038063">
    <property type="entry name" value="Transpep_catalytic_dom"/>
</dbReference>
<dbReference type="Gene3D" id="1.10.101.10">
    <property type="entry name" value="PGBD-like superfamily/PGBD"/>
    <property type="match status" value="1"/>
</dbReference>
<feature type="active site" description="Proton donor/acceptor" evidence="7">
    <location>
        <position position="122"/>
    </location>
</feature>
<protein>
    <submittedName>
        <fullName evidence="10">L,D-transpeptidase family protein</fullName>
    </submittedName>
</protein>
<dbReference type="InterPro" id="IPR002477">
    <property type="entry name" value="Peptidoglycan-bd-like"/>
</dbReference>
<keyword evidence="5 7" id="KW-0573">Peptidoglycan synthesis</keyword>
<comment type="pathway">
    <text evidence="1 7">Cell wall biogenesis; peptidoglycan biosynthesis.</text>
</comment>
<accession>A0ABT4VS02</accession>
<evidence type="ECO:0000256" key="4">
    <source>
        <dbReference type="ARBA" id="ARBA00022960"/>
    </source>
</evidence>
<keyword evidence="4 7" id="KW-0133">Cell shape</keyword>
<dbReference type="InterPro" id="IPR016915">
    <property type="entry name" value="UCP029342"/>
</dbReference>
<dbReference type="InterPro" id="IPR005490">
    <property type="entry name" value="LD_TPept_cat_dom"/>
</dbReference>
<evidence type="ECO:0000313" key="11">
    <source>
        <dbReference type="Proteomes" id="UP001148313"/>
    </source>
</evidence>
<dbReference type="PANTHER" id="PTHR30582">
    <property type="entry name" value="L,D-TRANSPEPTIDASE"/>
    <property type="match status" value="1"/>
</dbReference>
<feature type="domain" description="L,D-TPase catalytic" evidence="9">
    <location>
        <begin position="50"/>
        <end position="160"/>
    </location>
</feature>
<dbReference type="EMBL" id="JAPJZH010000010">
    <property type="protein sequence ID" value="MDA4846975.1"/>
    <property type="molecule type" value="Genomic_DNA"/>
</dbReference>
<dbReference type="NCBIfam" id="NF004786">
    <property type="entry name" value="PRK06132.1-3"/>
    <property type="match status" value="1"/>
</dbReference>
<evidence type="ECO:0000256" key="7">
    <source>
        <dbReference type="PROSITE-ProRule" id="PRU01373"/>
    </source>
</evidence>
<gene>
    <name evidence="10" type="ORF">OOZ53_16570</name>
</gene>
<dbReference type="InterPro" id="IPR050979">
    <property type="entry name" value="LD-transpeptidase"/>
</dbReference>
<evidence type="ECO:0000256" key="3">
    <source>
        <dbReference type="ARBA" id="ARBA00022679"/>
    </source>
</evidence>
<dbReference type="Pfam" id="PF03734">
    <property type="entry name" value="YkuD"/>
    <property type="match status" value="1"/>
</dbReference>
<comment type="caution">
    <text evidence="10">The sequence shown here is derived from an EMBL/GenBank/DDBJ whole genome shotgun (WGS) entry which is preliminary data.</text>
</comment>
<evidence type="ECO:0000256" key="6">
    <source>
        <dbReference type="ARBA" id="ARBA00023316"/>
    </source>
</evidence>
<dbReference type="Proteomes" id="UP001148313">
    <property type="component" value="Unassembled WGS sequence"/>
</dbReference>
<proteinExistence type="inferred from homology"/>
<keyword evidence="8" id="KW-0732">Signal</keyword>
<feature type="chain" id="PRO_5047137481" evidence="8">
    <location>
        <begin position="27"/>
        <end position="458"/>
    </location>
</feature>
<evidence type="ECO:0000256" key="1">
    <source>
        <dbReference type="ARBA" id="ARBA00004752"/>
    </source>
</evidence>
<evidence type="ECO:0000256" key="8">
    <source>
        <dbReference type="SAM" id="SignalP"/>
    </source>
</evidence>
<evidence type="ECO:0000313" key="10">
    <source>
        <dbReference type="EMBL" id="MDA4846975.1"/>
    </source>
</evidence>
<dbReference type="SUPFAM" id="SSF47090">
    <property type="entry name" value="PGBD-like"/>
    <property type="match status" value="1"/>
</dbReference>
<keyword evidence="6 7" id="KW-0961">Cell wall biogenesis/degradation</keyword>
<dbReference type="RefSeq" id="WP_271090774.1">
    <property type="nucleotide sequence ID" value="NZ_JAPJZH010000010.1"/>
</dbReference>
<dbReference type="SUPFAM" id="SSF141523">
    <property type="entry name" value="L,D-transpeptidase catalytic domain-like"/>
    <property type="match status" value="1"/>
</dbReference>
<sequence>MRILSSIGITLAISTTALFADGPAQAASVHVRDSGAIPSILPNERPVEPVLMLVSLDNQSMRVIVGDEIVARTHVSTGKQGHRTPTGIFSILEKRRHHKSNIYSQAPMPFMQRLTWSGIALHESDHVPDYPASHGCIRMPGAFAKQLFGFTGTGAHVLITEDERLPRPIAHNKLFYPGGKPAQTVARSAAITPVVVKPMNRKSTGSMVVFGSGNAESGSDADTTSDNLELRSSFDAHMELVDADDGFVMPSSRDPIRILITQRTGRELVRDIQSMLNQLGFEAGSEDGLIGSEMGDAILRYQRDRELEPTGAVSVALARELSQDTGRGGFSTGHIYVRQGFRPLFDAPVFIDNPTQPLGTHFLSAIAHRMEPDKLQWQHMQLADSVATSPLLELDEYSAIRASGVHATLDRVHLPQYVRSRLLVMTVAGSSIVIADGGINDEAHKGTDFIVVTNNWSD</sequence>
<evidence type="ECO:0000259" key="9">
    <source>
        <dbReference type="PROSITE" id="PS52029"/>
    </source>
</evidence>
<dbReference type="InterPro" id="IPR036366">
    <property type="entry name" value="PGBDSf"/>
</dbReference>
<comment type="similarity">
    <text evidence="2">Belongs to the YkuD family.</text>
</comment>
<organism evidence="10 11">
    <name type="scientific">Hoeflea poritis</name>
    <dbReference type="NCBI Taxonomy" id="2993659"/>
    <lineage>
        <taxon>Bacteria</taxon>
        <taxon>Pseudomonadati</taxon>
        <taxon>Pseudomonadota</taxon>
        <taxon>Alphaproteobacteria</taxon>
        <taxon>Hyphomicrobiales</taxon>
        <taxon>Rhizobiaceae</taxon>
        <taxon>Hoeflea</taxon>
    </lineage>
</organism>
<dbReference type="PANTHER" id="PTHR30582:SF2">
    <property type="entry name" value="L,D-TRANSPEPTIDASE YCIB-RELATED"/>
    <property type="match status" value="1"/>
</dbReference>
<dbReference type="Gene3D" id="2.40.440.10">
    <property type="entry name" value="L,D-transpeptidase catalytic domain-like"/>
    <property type="match status" value="1"/>
</dbReference>
<feature type="active site" description="Nucleophile" evidence="7">
    <location>
        <position position="136"/>
    </location>
</feature>
<reference evidence="10" key="1">
    <citation type="submission" date="2022-11" db="EMBL/GenBank/DDBJ databases">
        <title>Hoeflea poritis sp. nov., isolated from scleractinian coral Porites lutea.</title>
        <authorList>
            <person name="Zhang G."/>
            <person name="Wei Q."/>
            <person name="Cai L."/>
        </authorList>
    </citation>
    <scope>NUCLEOTIDE SEQUENCE</scope>
    <source>
        <strain evidence="10">E7-10</strain>
    </source>
</reference>
<name>A0ABT4VS02_9HYPH</name>
<dbReference type="Pfam" id="PF01471">
    <property type="entry name" value="PG_binding_1"/>
    <property type="match status" value="1"/>
</dbReference>